<dbReference type="SMART" id="SM01321">
    <property type="entry name" value="Y1_Tnp"/>
    <property type="match status" value="1"/>
</dbReference>
<dbReference type="SUPFAM" id="SSF143422">
    <property type="entry name" value="Transposase IS200-like"/>
    <property type="match status" value="1"/>
</dbReference>
<evidence type="ECO:0000313" key="3">
    <source>
        <dbReference type="Proteomes" id="UP000317557"/>
    </source>
</evidence>
<organism evidence="2 3">
    <name type="scientific">Gracilimonas mengyeensis</name>
    <dbReference type="NCBI Taxonomy" id="1302730"/>
    <lineage>
        <taxon>Bacteria</taxon>
        <taxon>Pseudomonadati</taxon>
        <taxon>Balneolota</taxon>
        <taxon>Balneolia</taxon>
        <taxon>Balneolales</taxon>
        <taxon>Balneolaceae</taxon>
        <taxon>Gracilimonas</taxon>
    </lineage>
</organism>
<reference evidence="2 3" key="1">
    <citation type="submission" date="2017-05" db="EMBL/GenBank/DDBJ databases">
        <authorList>
            <person name="Varghese N."/>
            <person name="Submissions S."/>
        </authorList>
    </citation>
    <scope>NUCLEOTIDE SEQUENCE [LARGE SCALE GENOMIC DNA]</scope>
    <source>
        <strain evidence="2 3">DSM 21985</strain>
    </source>
</reference>
<dbReference type="EMBL" id="FXTP01000002">
    <property type="protein sequence ID" value="SMO44836.1"/>
    <property type="molecule type" value="Genomic_DNA"/>
</dbReference>
<keyword evidence="3" id="KW-1185">Reference proteome</keyword>
<accession>A0A521BCL2</accession>
<dbReference type="OrthoDB" id="9797997at2"/>
<dbReference type="Pfam" id="PF01797">
    <property type="entry name" value="Y1_Tnp"/>
    <property type="match status" value="1"/>
</dbReference>
<dbReference type="AlphaFoldDB" id="A0A521BCL2"/>
<sequence length="153" mass="18192">MGSYTQIIYHIVFGTKYRIPAITEENQRKLYQYIWGLIKKKQCTLYKIGGVEDHLHILSSLHPSIALADYIKDIKTSSSSVIKEHNWFPEFKGWQIGYAAFTQNLADKKRLAKYIANQKEHHREIAFKEEYMNLLKTYGIDFKEEYLFEKEYN</sequence>
<protein>
    <submittedName>
        <fullName evidence="2">REP element-mobilizing transposase RayT</fullName>
    </submittedName>
</protein>
<dbReference type="GO" id="GO:0004803">
    <property type="term" value="F:transposase activity"/>
    <property type="evidence" value="ECO:0007669"/>
    <property type="project" value="InterPro"/>
</dbReference>
<proteinExistence type="predicted"/>
<dbReference type="GO" id="GO:0006313">
    <property type="term" value="P:DNA transposition"/>
    <property type="evidence" value="ECO:0007669"/>
    <property type="project" value="InterPro"/>
</dbReference>
<evidence type="ECO:0000259" key="1">
    <source>
        <dbReference type="SMART" id="SM01321"/>
    </source>
</evidence>
<gene>
    <name evidence="2" type="ORF">SAMN06265219_102184</name>
</gene>
<dbReference type="RefSeq" id="WP_142453199.1">
    <property type="nucleotide sequence ID" value="NZ_FXTP01000002.1"/>
</dbReference>
<dbReference type="Proteomes" id="UP000317557">
    <property type="component" value="Unassembled WGS sequence"/>
</dbReference>
<dbReference type="InterPro" id="IPR036515">
    <property type="entry name" value="Transposase_17_sf"/>
</dbReference>
<dbReference type="InterPro" id="IPR002686">
    <property type="entry name" value="Transposase_17"/>
</dbReference>
<dbReference type="Gene3D" id="3.30.70.1290">
    <property type="entry name" value="Transposase IS200-like"/>
    <property type="match status" value="1"/>
</dbReference>
<dbReference type="NCBIfam" id="NF033573">
    <property type="entry name" value="transpos_IS200"/>
    <property type="match status" value="1"/>
</dbReference>
<name>A0A521BCL2_9BACT</name>
<dbReference type="PANTHER" id="PTHR33360:SF2">
    <property type="entry name" value="TRANSPOSASE FOR INSERTION SEQUENCE ELEMENT IS200"/>
    <property type="match status" value="1"/>
</dbReference>
<dbReference type="GO" id="GO:0003677">
    <property type="term" value="F:DNA binding"/>
    <property type="evidence" value="ECO:0007669"/>
    <property type="project" value="InterPro"/>
</dbReference>
<evidence type="ECO:0000313" key="2">
    <source>
        <dbReference type="EMBL" id="SMO44836.1"/>
    </source>
</evidence>
<dbReference type="PANTHER" id="PTHR33360">
    <property type="entry name" value="TRANSPOSASE FOR INSERTION SEQUENCE ELEMENT IS200"/>
    <property type="match status" value="1"/>
</dbReference>
<feature type="domain" description="Transposase IS200-like" evidence="1">
    <location>
        <begin position="4"/>
        <end position="118"/>
    </location>
</feature>